<comment type="caution">
    <text evidence="2">The sequence shown here is derived from an EMBL/GenBank/DDBJ whole genome shotgun (WGS) entry which is preliminary data.</text>
</comment>
<dbReference type="Proteomes" id="UP001140091">
    <property type="component" value="Unassembled WGS sequence"/>
</dbReference>
<evidence type="ECO:0000313" key="3">
    <source>
        <dbReference type="Proteomes" id="UP001140091"/>
    </source>
</evidence>
<feature type="region of interest" description="Disordered" evidence="1">
    <location>
        <begin position="1"/>
        <end position="48"/>
    </location>
</feature>
<evidence type="ECO:0000256" key="1">
    <source>
        <dbReference type="SAM" id="MobiDB-lite"/>
    </source>
</evidence>
<reference evidence="2" key="1">
    <citation type="submission" date="2022-06" db="EMBL/GenBank/DDBJ databases">
        <title>Genome Sequence of Candolleomyces eurysporus.</title>
        <authorList>
            <person name="Buettner E."/>
        </authorList>
    </citation>
    <scope>NUCLEOTIDE SEQUENCE</scope>
    <source>
        <strain evidence="2">VTCC 930004</strain>
    </source>
</reference>
<organism evidence="2 3">
    <name type="scientific">Candolleomyces eurysporus</name>
    <dbReference type="NCBI Taxonomy" id="2828524"/>
    <lineage>
        <taxon>Eukaryota</taxon>
        <taxon>Fungi</taxon>
        <taxon>Dikarya</taxon>
        <taxon>Basidiomycota</taxon>
        <taxon>Agaricomycotina</taxon>
        <taxon>Agaricomycetes</taxon>
        <taxon>Agaricomycetidae</taxon>
        <taxon>Agaricales</taxon>
        <taxon>Agaricineae</taxon>
        <taxon>Psathyrellaceae</taxon>
        <taxon>Candolleomyces</taxon>
    </lineage>
</organism>
<keyword evidence="3" id="KW-1185">Reference proteome</keyword>
<dbReference type="AlphaFoldDB" id="A0A9W8J5F5"/>
<feature type="non-terminal residue" evidence="2">
    <location>
        <position position="1"/>
    </location>
</feature>
<gene>
    <name evidence="2" type="ORF">H1R20_g9311</name>
</gene>
<feature type="compositionally biased region" description="Basic and acidic residues" evidence="1">
    <location>
        <begin position="1"/>
        <end position="10"/>
    </location>
</feature>
<dbReference type="EMBL" id="JANBPK010000960">
    <property type="protein sequence ID" value="KAJ2927784.1"/>
    <property type="molecule type" value="Genomic_DNA"/>
</dbReference>
<name>A0A9W8J5F5_9AGAR</name>
<accession>A0A9W8J5F5</accession>
<evidence type="ECO:0000313" key="2">
    <source>
        <dbReference type="EMBL" id="KAJ2927784.1"/>
    </source>
</evidence>
<protein>
    <submittedName>
        <fullName evidence="2">Uncharacterized protein</fullName>
    </submittedName>
</protein>
<feature type="compositionally biased region" description="Acidic residues" evidence="1">
    <location>
        <begin position="35"/>
        <end position="45"/>
    </location>
</feature>
<proteinExistence type="predicted"/>
<sequence length="85" mass="9051">MTTSDGERTDFSSYARSNSDRENSSISSILAYGSSDEEMDVDSEPDPTILAGLNAVASSAITNVEESIEEDDGVDEDIGTLCLHD</sequence>